<dbReference type="InterPro" id="IPR013958">
    <property type="entry name" value="DASH_Dad1"/>
</dbReference>
<dbReference type="GO" id="GO:0003723">
    <property type="term" value="F:RNA binding"/>
    <property type="evidence" value="ECO:0007669"/>
    <property type="project" value="UniProtKB-UniRule"/>
</dbReference>
<dbReference type="PROSITE" id="PS51195">
    <property type="entry name" value="Q_MOTIF"/>
    <property type="match status" value="1"/>
</dbReference>
<dbReference type="PROSITE" id="PS00039">
    <property type="entry name" value="DEAD_ATP_HELICASE"/>
    <property type="match status" value="1"/>
</dbReference>
<dbReference type="Gene3D" id="3.40.50.300">
    <property type="entry name" value="P-loop containing nucleotide triphosphate hydrolases"/>
    <property type="match status" value="2"/>
</dbReference>
<dbReference type="PROSITE" id="PS51194">
    <property type="entry name" value="HELICASE_CTER"/>
    <property type="match status" value="1"/>
</dbReference>
<reference evidence="14 15" key="1">
    <citation type="submission" date="2019-03" db="EMBL/GenBank/DDBJ databases">
        <title>Sequencing 23 genomes of Wallemia ichthyophaga.</title>
        <authorList>
            <person name="Gostincar C."/>
        </authorList>
    </citation>
    <scope>NUCLEOTIDE SEQUENCE [LARGE SCALE GENOMIC DNA]</scope>
    <source>
        <strain evidence="14 15">EXF-5753</strain>
    </source>
</reference>
<protein>
    <recommendedName>
        <fullName evidence="9">ATP-dependent RNA helicase</fullName>
        <ecNumber evidence="9">3.6.4.13</ecNumber>
    </recommendedName>
</protein>
<dbReference type="GO" id="GO:0072686">
    <property type="term" value="C:mitotic spindle"/>
    <property type="evidence" value="ECO:0007669"/>
    <property type="project" value="InterPro"/>
</dbReference>
<dbReference type="CDD" id="cd18787">
    <property type="entry name" value="SF2_C_DEAD"/>
    <property type="match status" value="1"/>
</dbReference>
<evidence type="ECO:0000259" key="11">
    <source>
        <dbReference type="PROSITE" id="PS51192"/>
    </source>
</evidence>
<evidence type="ECO:0000259" key="13">
    <source>
        <dbReference type="PROSITE" id="PS51195"/>
    </source>
</evidence>
<evidence type="ECO:0000313" key="15">
    <source>
        <dbReference type="Proteomes" id="UP000310189"/>
    </source>
</evidence>
<dbReference type="SUPFAM" id="SSF52540">
    <property type="entry name" value="P-loop containing nucleoside triphosphate hydrolases"/>
    <property type="match status" value="1"/>
</dbReference>
<organism evidence="14 15">
    <name type="scientific">Wallemia hederae</name>
    <dbReference type="NCBI Taxonomy" id="1540922"/>
    <lineage>
        <taxon>Eukaryota</taxon>
        <taxon>Fungi</taxon>
        <taxon>Dikarya</taxon>
        <taxon>Basidiomycota</taxon>
        <taxon>Wallemiomycotina</taxon>
        <taxon>Wallemiomycetes</taxon>
        <taxon>Wallemiales</taxon>
        <taxon>Wallemiaceae</taxon>
        <taxon>Wallemia</taxon>
    </lineage>
</organism>
<dbReference type="InterPro" id="IPR014014">
    <property type="entry name" value="RNA_helicase_DEAD_Q_motif"/>
</dbReference>
<dbReference type="GO" id="GO:0042729">
    <property type="term" value="C:DASH complex"/>
    <property type="evidence" value="ECO:0007669"/>
    <property type="project" value="InterPro"/>
</dbReference>
<dbReference type="Pfam" id="PF08649">
    <property type="entry name" value="DASH_Dad1"/>
    <property type="match status" value="1"/>
</dbReference>
<dbReference type="EMBL" id="SPNW01000086">
    <property type="protein sequence ID" value="TIA86203.1"/>
    <property type="molecule type" value="Genomic_DNA"/>
</dbReference>
<dbReference type="InterPro" id="IPR014001">
    <property type="entry name" value="Helicase_ATP-bd"/>
</dbReference>
<gene>
    <name evidence="14" type="ORF">E3P99_03748</name>
</gene>
<feature type="compositionally biased region" description="Basic and acidic residues" evidence="10">
    <location>
        <begin position="114"/>
        <end position="133"/>
    </location>
</feature>
<evidence type="ECO:0000256" key="2">
    <source>
        <dbReference type="ARBA" id="ARBA00022552"/>
    </source>
</evidence>
<dbReference type="OrthoDB" id="4310724at2759"/>
<dbReference type="InterPro" id="IPR027417">
    <property type="entry name" value="P-loop_NTPase"/>
</dbReference>
<keyword evidence="2" id="KW-0698">rRNA processing</keyword>
<comment type="subcellular location">
    <subcellularLocation>
        <location evidence="1">Nucleus</location>
        <location evidence="1">Nucleolus</location>
    </subcellularLocation>
</comment>
<feature type="compositionally biased region" description="Polar residues" evidence="10">
    <location>
        <begin position="887"/>
        <end position="898"/>
    </location>
</feature>
<dbReference type="InterPro" id="IPR000629">
    <property type="entry name" value="RNA-helicase_DEAD-box_CS"/>
</dbReference>
<dbReference type="Proteomes" id="UP000310189">
    <property type="component" value="Unassembled WGS sequence"/>
</dbReference>
<feature type="region of interest" description="Disordered" evidence="10">
    <location>
        <begin position="708"/>
        <end position="763"/>
    </location>
</feature>
<evidence type="ECO:0000256" key="6">
    <source>
        <dbReference type="ARBA" id="ARBA00022840"/>
    </source>
</evidence>
<keyword evidence="15" id="KW-1185">Reference proteome</keyword>
<feature type="compositionally biased region" description="Basic and acidic residues" evidence="10">
    <location>
        <begin position="84"/>
        <end position="106"/>
    </location>
</feature>
<name>A0A4V6TMA3_9BASI</name>
<feature type="compositionally biased region" description="Acidic residues" evidence="10">
    <location>
        <begin position="69"/>
        <end position="83"/>
    </location>
</feature>
<feature type="compositionally biased region" description="Polar residues" evidence="10">
    <location>
        <begin position="749"/>
        <end position="763"/>
    </location>
</feature>
<dbReference type="AlphaFoldDB" id="A0A4V6TMA3"/>
<keyword evidence="4 9" id="KW-0378">Hydrolase</keyword>
<feature type="region of interest" description="Disordered" evidence="10">
    <location>
        <begin position="63"/>
        <end position="150"/>
    </location>
</feature>
<dbReference type="EC" id="3.6.4.13" evidence="9"/>
<dbReference type="GO" id="GO:0016787">
    <property type="term" value="F:hydrolase activity"/>
    <property type="evidence" value="ECO:0007669"/>
    <property type="project" value="UniProtKB-KW"/>
</dbReference>
<evidence type="ECO:0000256" key="10">
    <source>
        <dbReference type="SAM" id="MobiDB-lite"/>
    </source>
</evidence>
<evidence type="ECO:0000256" key="4">
    <source>
        <dbReference type="ARBA" id="ARBA00022801"/>
    </source>
</evidence>
<evidence type="ECO:0000256" key="5">
    <source>
        <dbReference type="ARBA" id="ARBA00022806"/>
    </source>
</evidence>
<keyword evidence="6 9" id="KW-0067">ATP-binding</keyword>
<keyword evidence="3 9" id="KW-0547">Nucleotide-binding</keyword>
<dbReference type="GO" id="GO:0005730">
    <property type="term" value="C:nucleolus"/>
    <property type="evidence" value="ECO:0007669"/>
    <property type="project" value="UniProtKB-SubCell"/>
</dbReference>
<dbReference type="PANTHER" id="PTHR24031">
    <property type="entry name" value="RNA HELICASE"/>
    <property type="match status" value="1"/>
</dbReference>
<dbReference type="GO" id="GO:0005524">
    <property type="term" value="F:ATP binding"/>
    <property type="evidence" value="ECO:0007669"/>
    <property type="project" value="UniProtKB-UniRule"/>
</dbReference>
<evidence type="ECO:0000256" key="9">
    <source>
        <dbReference type="RuleBase" id="RU365068"/>
    </source>
</evidence>
<evidence type="ECO:0000256" key="3">
    <source>
        <dbReference type="ARBA" id="ARBA00022741"/>
    </source>
</evidence>
<comment type="similarity">
    <text evidence="9">Belongs to the DEAD box helicase family.</text>
</comment>
<dbReference type="Pfam" id="PF00270">
    <property type="entry name" value="DEAD"/>
    <property type="match status" value="1"/>
</dbReference>
<feature type="domain" description="DEAD-box RNA helicase Q" evidence="13">
    <location>
        <begin position="153"/>
        <end position="181"/>
    </location>
</feature>
<evidence type="ECO:0000256" key="1">
    <source>
        <dbReference type="ARBA" id="ARBA00004604"/>
    </source>
</evidence>
<comment type="caution">
    <text evidence="14">The sequence shown here is derived from an EMBL/GenBank/DDBJ whole genome shotgun (WGS) entry which is preliminary data.</text>
</comment>
<evidence type="ECO:0000313" key="14">
    <source>
        <dbReference type="EMBL" id="TIA86203.1"/>
    </source>
</evidence>
<feature type="region of interest" description="Disordered" evidence="10">
    <location>
        <begin position="632"/>
        <end position="656"/>
    </location>
</feature>
<dbReference type="GO" id="GO:0003724">
    <property type="term" value="F:RNA helicase activity"/>
    <property type="evidence" value="ECO:0007669"/>
    <property type="project" value="UniProtKB-EC"/>
</dbReference>
<dbReference type="SMART" id="SM00490">
    <property type="entry name" value="HELICc"/>
    <property type="match status" value="1"/>
</dbReference>
<dbReference type="GO" id="GO:0006364">
    <property type="term" value="P:rRNA processing"/>
    <property type="evidence" value="ECO:0007669"/>
    <property type="project" value="UniProtKB-KW"/>
</dbReference>
<evidence type="ECO:0000256" key="8">
    <source>
        <dbReference type="PROSITE-ProRule" id="PRU00552"/>
    </source>
</evidence>
<feature type="region of interest" description="Disordered" evidence="10">
    <location>
        <begin position="855"/>
        <end position="898"/>
    </location>
</feature>
<comment type="catalytic activity">
    <reaction evidence="9">
        <text>ATP + H2O = ADP + phosphate + H(+)</text>
        <dbReference type="Rhea" id="RHEA:13065"/>
        <dbReference type="ChEBI" id="CHEBI:15377"/>
        <dbReference type="ChEBI" id="CHEBI:15378"/>
        <dbReference type="ChEBI" id="CHEBI:30616"/>
        <dbReference type="ChEBI" id="CHEBI:43474"/>
        <dbReference type="ChEBI" id="CHEBI:456216"/>
        <dbReference type="EC" id="3.6.4.13"/>
    </reaction>
</comment>
<comment type="domain">
    <text evidence="9">The Q motif is unique to and characteristic of the DEAD box family of RNA helicases and controls ATP binding and hydrolysis.</text>
</comment>
<accession>A0A4V6TMA3</accession>
<dbReference type="SMART" id="SM00487">
    <property type="entry name" value="DEXDc"/>
    <property type="match status" value="1"/>
</dbReference>
<feature type="short sequence motif" description="Q motif" evidence="8">
    <location>
        <begin position="153"/>
        <end position="181"/>
    </location>
</feature>
<evidence type="ECO:0000259" key="12">
    <source>
        <dbReference type="PROSITE" id="PS51194"/>
    </source>
</evidence>
<dbReference type="Pfam" id="PF00271">
    <property type="entry name" value="Helicase_C"/>
    <property type="match status" value="1"/>
</dbReference>
<feature type="compositionally biased region" description="Low complexity" evidence="10">
    <location>
        <begin position="864"/>
        <end position="882"/>
    </location>
</feature>
<dbReference type="PROSITE" id="PS51192">
    <property type="entry name" value="HELICASE_ATP_BIND_1"/>
    <property type="match status" value="1"/>
</dbReference>
<feature type="domain" description="Helicase ATP-binding" evidence="11">
    <location>
        <begin position="184"/>
        <end position="392"/>
    </location>
</feature>
<feature type="compositionally biased region" description="Basic residues" evidence="10">
    <location>
        <begin position="723"/>
        <end position="738"/>
    </location>
</feature>
<keyword evidence="5 9" id="KW-0347">Helicase</keyword>
<keyword evidence="7 9" id="KW-0694">RNA-binding</keyword>
<sequence length="898" mass="100273">MPQKGQGKRKRSDLKWNKVDHKFADALGDGWMGLEEIDGVDVEYQEGHSGERIVKLKPTSVENVVDVPFVEDEEPERPEEESKEGDAEQPAKKKTKREQIKADKREAAKKKRASAKEAKREELAAQEAKEKKAAPPAEPEFDVSKMPEWSPDSLDISTALPPTLLRTLHENNITTPTPIQKESLKSSMIRKDVIGVAETGSGKTLAYGLPILSRIVEGEIPSDALAALILCPTRELALQVAGELKKFAPRVDDKERRVNVATVVGGMSIQKQQRQLQYANVVVATPGRLWEVLMDDGTLAKRAIRSQFLVIDEADRMIEAGHFEEMDKILRMTQRSSKSSTAAFQDDFESTEIGLPEEVPATDDMQTMVFSATLSKDLQQNLKRKRKAGTGKKQQPVKTSLDDLLMRLDFRDLEPSIIDLSPVNKVVSTLEEARIDCLSTDKDLYLYYFLLRYTGKTLVFVSSIDAIRRLVPLLETLKQHVFPLHSGLQQRQRLRNFDRFKTLPNAVMIATDVAARGLDVPAVDHVIHYQVPRTADAYIHRSGRTARAQRSGLAVLLVSPEERRMANDLLKQLNRESGLSQLQIHFNILDQLKSRMNLAKKIDDTVHKTSKAKYDASWEKEAAEALGVDLESDHEETQYNSRGQKKKKAAVGDLDERESATLQKQKSELKKLLAQPLMSRGISSKYLTTNESSLAHELVNDEHHKNILGAGTHKATNDLRKSTAAKKKGKEGKKHTHTNTHNLSERTRASVSSRLESSQPQQINSMEDASLELAKEPLQASNLGGSSLMQPQYETTWFDREKERLVKEIAHEFEQALNNSNMLGRRLEEVLGVGKEFKTIAALWGVFGNIVGKPEEGAEEADDAVGQSGQGRQQSRQQSTQGGVPGTGSSNYYASRAH</sequence>
<proteinExistence type="inferred from homology"/>
<evidence type="ECO:0000256" key="7">
    <source>
        <dbReference type="ARBA" id="ARBA00022884"/>
    </source>
</evidence>
<dbReference type="InterPro" id="IPR011545">
    <property type="entry name" value="DEAD/DEAH_box_helicase_dom"/>
</dbReference>
<feature type="domain" description="Helicase C-terminal" evidence="12">
    <location>
        <begin position="443"/>
        <end position="590"/>
    </location>
</feature>
<dbReference type="InterPro" id="IPR001650">
    <property type="entry name" value="Helicase_C-like"/>
</dbReference>
<comment type="function">
    <text evidence="9">RNA helicase.</text>
</comment>